<evidence type="ECO:0000256" key="6">
    <source>
        <dbReference type="ARBA" id="ARBA00022777"/>
    </source>
</evidence>
<dbReference type="EC" id="2.7.13.3" evidence="2"/>
<dbReference type="InterPro" id="IPR005467">
    <property type="entry name" value="His_kinase_dom"/>
</dbReference>
<evidence type="ECO:0000256" key="3">
    <source>
        <dbReference type="ARBA" id="ARBA00022553"/>
    </source>
</evidence>
<feature type="coiled-coil region" evidence="9">
    <location>
        <begin position="126"/>
        <end position="153"/>
    </location>
</feature>
<keyword evidence="3 8" id="KW-0597">Phosphoprotein</keyword>
<dbReference type="InterPro" id="IPR011495">
    <property type="entry name" value="Sig_transdc_His_kin_sub2_dim/P"/>
</dbReference>
<evidence type="ECO:0000259" key="10">
    <source>
        <dbReference type="PROSITE" id="PS50109"/>
    </source>
</evidence>
<evidence type="ECO:0000256" key="8">
    <source>
        <dbReference type="PROSITE-ProRule" id="PRU00169"/>
    </source>
</evidence>
<evidence type="ECO:0000256" key="5">
    <source>
        <dbReference type="ARBA" id="ARBA00022741"/>
    </source>
</evidence>
<feature type="modified residue" description="4-aspartylphosphate" evidence="8">
    <location>
        <position position="56"/>
    </location>
</feature>
<keyword evidence="6" id="KW-0418">Kinase</keyword>
<dbReference type="PROSITE" id="PS50109">
    <property type="entry name" value="HIS_KIN"/>
    <property type="match status" value="1"/>
</dbReference>
<dbReference type="PROSITE" id="PS50110">
    <property type="entry name" value="RESPONSE_REGULATORY"/>
    <property type="match status" value="1"/>
</dbReference>
<dbReference type="CDD" id="cd00156">
    <property type="entry name" value="REC"/>
    <property type="match status" value="1"/>
</dbReference>
<dbReference type="PANTHER" id="PTHR41523">
    <property type="entry name" value="TWO-COMPONENT SYSTEM SENSOR PROTEIN"/>
    <property type="match status" value="1"/>
</dbReference>
<sequence>MPHSTAHVLYIDDDPGLARLVQRAMERRGFHFEHVTSGDEGLARITAGGIDVVVLDHYLPSGTGLDVLQALGQLPERPAVVYLTATAETAVAIAALKAGASDYVLKSVDHDFMELLAAAVEQAVSVLQLSRAKTLAEREMRDARERAEILLGEVNHRVANSLGMVAALVGLQANAIANEEAKLALAETQARIQAIAGVHRHLYTSEDVRFVRIDDYLNALVSELETTHLVAGTNTRLKVRAEQMTIPTEKAASVGVVVTELVTNALKYAYPAHVEGEIRVIAEIVDDNAVLRVEDDGVGYDGSGPTQGTGLGSRIVRAMAQSLAGTLSYHAGRPGTVVTVNFPNVPR</sequence>
<evidence type="ECO:0000259" key="11">
    <source>
        <dbReference type="PROSITE" id="PS50110"/>
    </source>
</evidence>
<reference evidence="12 13" key="1">
    <citation type="submission" date="2021-01" db="EMBL/GenBank/DDBJ databases">
        <title>Genome seq and assembly of Devosia sp. G19.</title>
        <authorList>
            <person name="Chhetri G."/>
        </authorList>
    </citation>
    <scope>NUCLEOTIDE SEQUENCE [LARGE SCALE GENOMIC DNA]</scope>
    <source>
        <strain evidence="12 13">G19</strain>
    </source>
</reference>
<evidence type="ECO:0000313" key="12">
    <source>
        <dbReference type="EMBL" id="QQR36287.1"/>
    </source>
</evidence>
<gene>
    <name evidence="12" type="ORF">JI749_01210</name>
</gene>
<proteinExistence type="predicted"/>
<dbReference type="Gene3D" id="3.40.50.2300">
    <property type="match status" value="1"/>
</dbReference>
<accession>A0ABX7BXQ9</accession>
<dbReference type="RefSeq" id="WP_201657615.1">
    <property type="nucleotide sequence ID" value="NZ_CP068047.1"/>
</dbReference>
<feature type="domain" description="Response regulatory" evidence="11">
    <location>
        <begin position="7"/>
        <end position="121"/>
    </location>
</feature>
<evidence type="ECO:0000256" key="7">
    <source>
        <dbReference type="ARBA" id="ARBA00022840"/>
    </source>
</evidence>
<feature type="domain" description="Histidine kinase" evidence="10">
    <location>
        <begin position="153"/>
        <end position="346"/>
    </location>
</feature>
<protein>
    <recommendedName>
        <fullName evidence="2">histidine kinase</fullName>
        <ecNumber evidence="2">2.7.13.3</ecNumber>
    </recommendedName>
</protein>
<dbReference type="InterPro" id="IPR001789">
    <property type="entry name" value="Sig_transdc_resp-reg_receiver"/>
</dbReference>
<keyword evidence="4" id="KW-0808">Transferase</keyword>
<keyword evidence="5" id="KW-0547">Nucleotide-binding</keyword>
<dbReference type="Pfam" id="PF07568">
    <property type="entry name" value="HisKA_2"/>
    <property type="match status" value="1"/>
</dbReference>
<evidence type="ECO:0000256" key="4">
    <source>
        <dbReference type="ARBA" id="ARBA00022679"/>
    </source>
</evidence>
<dbReference type="EMBL" id="CP068047">
    <property type="protein sequence ID" value="QQR36287.1"/>
    <property type="molecule type" value="Genomic_DNA"/>
</dbReference>
<dbReference type="SUPFAM" id="SSF52172">
    <property type="entry name" value="CheY-like"/>
    <property type="match status" value="1"/>
</dbReference>
<dbReference type="InterPro" id="IPR003594">
    <property type="entry name" value="HATPase_dom"/>
</dbReference>
<keyword evidence="7" id="KW-0067">ATP-binding</keyword>
<dbReference type="SUPFAM" id="SSF55874">
    <property type="entry name" value="ATPase domain of HSP90 chaperone/DNA topoisomerase II/histidine kinase"/>
    <property type="match status" value="1"/>
</dbReference>
<keyword evidence="13" id="KW-1185">Reference proteome</keyword>
<comment type="catalytic activity">
    <reaction evidence="1">
        <text>ATP + protein L-histidine = ADP + protein N-phospho-L-histidine.</text>
        <dbReference type="EC" id="2.7.13.3"/>
    </reaction>
</comment>
<dbReference type="SMART" id="SM00448">
    <property type="entry name" value="REC"/>
    <property type="match status" value="1"/>
</dbReference>
<organism evidence="12 13">
    <name type="scientific">Devosia oryziradicis</name>
    <dbReference type="NCBI Taxonomy" id="2801335"/>
    <lineage>
        <taxon>Bacteria</taxon>
        <taxon>Pseudomonadati</taxon>
        <taxon>Pseudomonadota</taxon>
        <taxon>Alphaproteobacteria</taxon>
        <taxon>Hyphomicrobiales</taxon>
        <taxon>Devosiaceae</taxon>
        <taxon>Devosia</taxon>
    </lineage>
</organism>
<evidence type="ECO:0000313" key="13">
    <source>
        <dbReference type="Proteomes" id="UP000595460"/>
    </source>
</evidence>
<name>A0ABX7BXQ9_9HYPH</name>
<dbReference type="Pfam" id="PF13581">
    <property type="entry name" value="HATPase_c_2"/>
    <property type="match status" value="1"/>
</dbReference>
<dbReference type="SMART" id="SM00387">
    <property type="entry name" value="HATPase_c"/>
    <property type="match status" value="1"/>
</dbReference>
<evidence type="ECO:0000256" key="1">
    <source>
        <dbReference type="ARBA" id="ARBA00000085"/>
    </source>
</evidence>
<dbReference type="InterPro" id="IPR011006">
    <property type="entry name" value="CheY-like_superfamily"/>
</dbReference>
<dbReference type="PANTHER" id="PTHR41523:SF8">
    <property type="entry name" value="ETHYLENE RESPONSE SENSOR PROTEIN"/>
    <property type="match status" value="1"/>
</dbReference>
<dbReference type="Pfam" id="PF00072">
    <property type="entry name" value="Response_reg"/>
    <property type="match status" value="1"/>
</dbReference>
<keyword evidence="9" id="KW-0175">Coiled coil</keyword>
<dbReference type="InterPro" id="IPR036890">
    <property type="entry name" value="HATPase_C_sf"/>
</dbReference>
<evidence type="ECO:0000256" key="2">
    <source>
        <dbReference type="ARBA" id="ARBA00012438"/>
    </source>
</evidence>
<dbReference type="Gene3D" id="3.30.565.10">
    <property type="entry name" value="Histidine kinase-like ATPase, C-terminal domain"/>
    <property type="match status" value="1"/>
</dbReference>
<dbReference type="Proteomes" id="UP000595460">
    <property type="component" value="Chromosome"/>
</dbReference>
<evidence type="ECO:0000256" key="9">
    <source>
        <dbReference type="SAM" id="Coils"/>
    </source>
</evidence>